<feature type="region of interest" description="Disordered" evidence="1">
    <location>
        <begin position="33"/>
        <end position="57"/>
    </location>
</feature>
<dbReference type="RefSeq" id="WP_161746117.1">
    <property type="nucleotide sequence ID" value="NZ_JAAAMV010000025.1"/>
</dbReference>
<feature type="chain" id="PRO_5045971075" evidence="2">
    <location>
        <begin position="21"/>
        <end position="453"/>
    </location>
</feature>
<keyword evidence="2" id="KW-0732">Signal</keyword>
<dbReference type="Proteomes" id="UP000665561">
    <property type="component" value="Unassembled WGS sequence"/>
</dbReference>
<dbReference type="PANTHER" id="PTHR43649:SF12">
    <property type="entry name" value="DIACETYLCHITOBIOSE BINDING PROTEIN DASA"/>
    <property type="match status" value="1"/>
</dbReference>
<organism evidence="3 4">
    <name type="scientific">Paenibacillus glycinis</name>
    <dbReference type="NCBI Taxonomy" id="2697035"/>
    <lineage>
        <taxon>Bacteria</taxon>
        <taxon>Bacillati</taxon>
        <taxon>Bacillota</taxon>
        <taxon>Bacilli</taxon>
        <taxon>Bacillales</taxon>
        <taxon>Paenibacillaceae</taxon>
        <taxon>Paenibacillus</taxon>
    </lineage>
</organism>
<feature type="signal peptide" evidence="2">
    <location>
        <begin position="1"/>
        <end position="20"/>
    </location>
</feature>
<evidence type="ECO:0000256" key="2">
    <source>
        <dbReference type="SAM" id="SignalP"/>
    </source>
</evidence>
<dbReference type="InterPro" id="IPR006059">
    <property type="entry name" value="SBP"/>
</dbReference>
<dbReference type="SUPFAM" id="SSF53850">
    <property type="entry name" value="Periplasmic binding protein-like II"/>
    <property type="match status" value="1"/>
</dbReference>
<evidence type="ECO:0000313" key="4">
    <source>
        <dbReference type="Proteomes" id="UP000665561"/>
    </source>
</evidence>
<dbReference type="Pfam" id="PF01547">
    <property type="entry name" value="SBP_bac_1"/>
    <property type="match status" value="1"/>
</dbReference>
<accession>A0ABW9XWL6</accession>
<comment type="caution">
    <text evidence="3">The sequence shown here is derived from an EMBL/GenBank/DDBJ whole genome shotgun (WGS) entry which is preliminary data.</text>
</comment>
<proteinExistence type="predicted"/>
<protein>
    <submittedName>
        <fullName evidence="3">Extracellular solute-binding protein</fullName>
    </submittedName>
</protein>
<gene>
    <name evidence="3" type="ORF">GT019_24755</name>
</gene>
<dbReference type="PANTHER" id="PTHR43649">
    <property type="entry name" value="ARABINOSE-BINDING PROTEIN-RELATED"/>
    <property type="match status" value="1"/>
</dbReference>
<sequence>MKKKWLLGAASVMMVAGLLAGCGSDNGGNNGGNGNANGGATEGNGAQSAGGSDAGSGTGEKIKLTLWGAVPEEAGAQAVLDDWNKANPDIQVEYVRYVNDDPGNLKLDTALLTGQDADLYMNYTLNRLQKRVDAGTAVDLSGSGYDIDGQMGPDAAQWKIGGKYYGIPTKKNMGFIWLNKKMLDDAGLPVPPIDWTWSDLRDYAKKLTKDGVYGLLQHDAMFTATIDGTVAGLGLTKPDGSSNFDNDLWKQQFQILHDMMFVDKSTPEYGEQLTSKMPVDTMFLQGEAAMLSAGEFIFRNANNLKDYPHDFQIAFATIPKVTADQKDYKYAGGLGDVLSVNAKSKHQEAALKFAEWYADGGMLPMASGGRIPSSKSVDNKQAMDLMLKGVEDKYDADSMNKVVFGSFPSFQLAVPQQVLDARKEEYEKYFLNKQDLDTTLANMAKEHEELTKK</sequence>
<keyword evidence="4" id="KW-1185">Reference proteome</keyword>
<evidence type="ECO:0000256" key="1">
    <source>
        <dbReference type="SAM" id="MobiDB-lite"/>
    </source>
</evidence>
<name>A0ABW9XWL6_9BACL</name>
<dbReference type="InterPro" id="IPR050490">
    <property type="entry name" value="Bact_solute-bd_prot1"/>
</dbReference>
<feature type="compositionally biased region" description="Gly residues" evidence="1">
    <location>
        <begin position="33"/>
        <end position="42"/>
    </location>
</feature>
<dbReference type="Gene3D" id="3.40.190.10">
    <property type="entry name" value="Periplasmic binding protein-like II"/>
    <property type="match status" value="1"/>
</dbReference>
<dbReference type="PROSITE" id="PS51257">
    <property type="entry name" value="PROKAR_LIPOPROTEIN"/>
    <property type="match status" value="1"/>
</dbReference>
<evidence type="ECO:0000313" key="3">
    <source>
        <dbReference type="EMBL" id="NBD27095.1"/>
    </source>
</evidence>
<reference evidence="3 4" key="1">
    <citation type="submission" date="2020-01" db="EMBL/GenBank/DDBJ databases">
        <title>Paenibacillus soybeanensis sp. nov. isolated from the nodules of soybean (Glycine max(L.) Merr).</title>
        <authorList>
            <person name="Wang H."/>
        </authorList>
    </citation>
    <scope>NUCLEOTIDE SEQUENCE [LARGE SCALE GENOMIC DNA]</scope>
    <source>
        <strain evidence="3 4">T1</strain>
    </source>
</reference>
<dbReference type="EMBL" id="JAAAMV010000025">
    <property type="protein sequence ID" value="NBD27095.1"/>
    <property type="molecule type" value="Genomic_DNA"/>
</dbReference>